<comment type="caution">
    <text evidence="2">The sequence shown here is derived from an EMBL/GenBank/DDBJ whole genome shotgun (WGS) entry which is preliminary data.</text>
</comment>
<feature type="region of interest" description="Disordered" evidence="1">
    <location>
        <begin position="74"/>
        <end position="131"/>
    </location>
</feature>
<evidence type="ECO:0000313" key="2">
    <source>
        <dbReference type="EMBL" id="OSC40180.1"/>
    </source>
</evidence>
<dbReference type="Proteomes" id="UP000193247">
    <property type="component" value="Unassembled WGS sequence"/>
</dbReference>
<sequence length="131" mass="14382">MFTLLVSWLLVACVPGLLMLATLGLGRLEKTLAHDAVTATDVAEFLEQAEAVDVRTLARDGMPEALEYLHRRQAQRLTDPPFPGSGAGTHDAERLFATDHAGPAEPGLPTRAHRHARSNPQFRTTRHINRV</sequence>
<dbReference type="EMBL" id="NCXP01000016">
    <property type="protein sequence ID" value="OSC40180.1"/>
    <property type="molecule type" value="Genomic_DNA"/>
</dbReference>
<dbReference type="RefSeq" id="WP_085325591.1">
    <property type="nucleotide sequence ID" value="NZ_NCXP01000016.1"/>
</dbReference>
<proteinExistence type="predicted"/>
<evidence type="ECO:0000313" key="3">
    <source>
        <dbReference type="Proteomes" id="UP000193247"/>
    </source>
</evidence>
<reference evidence="2 3" key="1">
    <citation type="submission" date="2017-04" db="EMBL/GenBank/DDBJ databases">
        <title>The new phylogeny of genus Mycobacterium.</title>
        <authorList>
            <person name="Tortoli E."/>
            <person name="Trovato A."/>
            <person name="Cirillo D.M."/>
        </authorList>
    </citation>
    <scope>NUCLEOTIDE SEQUENCE [LARGE SCALE GENOMIC DNA]</scope>
    <source>
        <strain evidence="2 3">TBL 1200985</strain>
    </source>
</reference>
<dbReference type="STRING" id="1430326.B8W66_13860"/>
<accession>A0A1X2LTH1</accession>
<organism evidence="2 3">
    <name type="scientific">Mycobacterium decipiens</name>
    <dbReference type="NCBI Taxonomy" id="1430326"/>
    <lineage>
        <taxon>Bacteria</taxon>
        <taxon>Bacillati</taxon>
        <taxon>Actinomycetota</taxon>
        <taxon>Actinomycetes</taxon>
        <taxon>Mycobacteriales</taxon>
        <taxon>Mycobacteriaceae</taxon>
        <taxon>Mycobacterium</taxon>
    </lineage>
</organism>
<evidence type="ECO:0000256" key="1">
    <source>
        <dbReference type="SAM" id="MobiDB-lite"/>
    </source>
</evidence>
<gene>
    <name evidence="2" type="ORF">B8W66_13860</name>
</gene>
<name>A0A1X2LTH1_9MYCO</name>
<keyword evidence="3" id="KW-1185">Reference proteome</keyword>
<dbReference type="OrthoDB" id="4750196at2"/>
<protein>
    <submittedName>
        <fullName evidence="2">Uncharacterized protein</fullName>
    </submittedName>
</protein>
<dbReference type="AlphaFoldDB" id="A0A1X2LTH1"/>